<reference evidence="1 2" key="1">
    <citation type="journal article" date="2018" name="ISME J.">
        <title>Involvement of Burkholderiaceae and sulfurous volatiles in disease-suppressive soils.</title>
        <authorList>
            <person name="Carrion V.J."/>
            <person name="Cordovez V."/>
            <person name="Tyc O."/>
            <person name="Etalo D.W."/>
            <person name="de Bruijn I."/>
            <person name="de Jager V.C."/>
            <person name="Medema M.H."/>
            <person name="Eberl L."/>
            <person name="Raaijmakers J.M."/>
        </authorList>
    </citation>
    <scope>NUCLEOTIDE SEQUENCE [LARGE SCALE GENOMIC DNA]</scope>
    <source>
        <strain evidence="2">mHSR5</strain>
    </source>
</reference>
<name>A0A2Z5MRH4_BURPY</name>
<protein>
    <submittedName>
        <fullName evidence="1">Uncharacterized protein</fullName>
    </submittedName>
</protein>
<evidence type="ECO:0000313" key="2">
    <source>
        <dbReference type="Proteomes" id="UP000253104"/>
    </source>
</evidence>
<proteinExistence type="predicted"/>
<accession>A0A2Z5MRH4</accession>
<gene>
    <name evidence="1" type="ORF">CUJ89_04190</name>
</gene>
<dbReference type="OrthoDB" id="9946854at2"/>
<sequence>MFQYRAGFSRQARAASPRLTGTRDFDFPQPAPFLRLTDIASVFNNRLRNRKPIFRYERELGAV</sequence>
<dbReference type="Proteomes" id="UP000253104">
    <property type="component" value="Chromosome mHSR5_A"/>
</dbReference>
<evidence type="ECO:0000313" key="1">
    <source>
        <dbReference type="EMBL" id="AXF19789.1"/>
    </source>
</evidence>
<dbReference type="EMBL" id="CP024902">
    <property type="protein sequence ID" value="AXF19789.1"/>
    <property type="molecule type" value="Genomic_DNA"/>
</dbReference>
<dbReference type="AlphaFoldDB" id="A0A2Z5MRH4"/>
<organism evidence="1 2">
    <name type="scientific">Burkholderia pyrrocinia</name>
    <name type="common">Pseudomonas pyrrocinia</name>
    <dbReference type="NCBI Taxonomy" id="60550"/>
    <lineage>
        <taxon>Bacteria</taxon>
        <taxon>Pseudomonadati</taxon>
        <taxon>Pseudomonadota</taxon>
        <taxon>Betaproteobacteria</taxon>
        <taxon>Burkholderiales</taxon>
        <taxon>Burkholderiaceae</taxon>
        <taxon>Burkholderia</taxon>
        <taxon>Burkholderia cepacia complex</taxon>
    </lineage>
</organism>